<dbReference type="Proteomes" id="UP001202674">
    <property type="component" value="Unassembled WGS sequence"/>
</dbReference>
<accession>A0AAE3K520</accession>
<name>A0AAE3K520_9EURY</name>
<organism evidence="2 3">
    <name type="scientific">Natranaeroarchaeum aerophilus</name>
    <dbReference type="NCBI Taxonomy" id="2917711"/>
    <lineage>
        <taxon>Archaea</taxon>
        <taxon>Methanobacteriati</taxon>
        <taxon>Methanobacteriota</taxon>
        <taxon>Stenosarchaea group</taxon>
        <taxon>Halobacteria</taxon>
        <taxon>Halobacteriales</taxon>
        <taxon>Natronoarchaeaceae</taxon>
        <taxon>Natranaeroarchaeum</taxon>
    </lineage>
</organism>
<evidence type="ECO:0000313" key="2">
    <source>
        <dbReference type="EMBL" id="MCL9813733.1"/>
    </source>
</evidence>
<dbReference type="InterPro" id="IPR021377">
    <property type="entry name" value="DUF3006"/>
</dbReference>
<dbReference type="EMBL" id="JAKRVY010000004">
    <property type="protein sequence ID" value="MCL9813733.1"/>
    <property type="molecule type" value="Genomic_DNA"/>
</dbReference>
<evidence type="ECO:0000256" key="1">
    <source>
        <dbReference type="SAM" id="MobiDB-lite"/>
    </source>
</evidence>
<feature type="compositionally biased region" description="Basic and acidic residues" evidence="1">
    <location>
        <begin position="103"/>
        <end position="114"/>
    </location>
</feature>
<dbReference type="AlphaFoldDB" id="A0AAE3K520"/>
<reference evidence="2 3" key="1">
    <citation type="journal article" date="2022" name="Syst. Appl. Microbiol.">
        <title>Natronocalculus amylovorans gen. nov., sp. nov., and Natranaeroarchaeum aerophilus sp. nov., dominant culturable amylolytic natronoarchaea from hypersaline soda lakes in southwestern Siberia.</title>
        <authorList>
            <person name="Sorokin D.Y."/>
            <person name="Elcheninov A.G."/>
            <person name="Khizhniak T.V."/>
            <person name="Koenen M."/>
            <person name="Bale N.J."/>
            <person name="Damste J.S.S."/>
            <person name="Kublanov I.V."/>
        </authorList>
    </citation>
    <scope>NUCLEOTIDE SEQUENCE [LARGE SCALE GENOMIC DNA]</scope>
    <source>
        <strain evidence="2 3">AArc-St1-1</strain>
    </source>
</reference>
<feature type="region of interest" description="Disordered" evidence="1">
    <location>
        <begin position="93"/>
        <end position="114"/>
    </location>
</feature>
<evidence type="ECO:0000313" key="3">
    <source>
        <dbReference type="Proteomes" id="UP001202674"/>
    </source>
</evidence>
<proteinExistence type="predicted"/>
<keyword evidence="3" id="KW-1185">Reference proteome</keyword>
<sequence>MSLHQRRDVLEKLAALFGTASVAGLPFRDEEGEVLTGVVDRVVNDLAVILLEDDGELIDQTTLSVDELPGPAAEEGAVLELVMDGDDVDRVRYDKPETKRRREAAEDRFDDLSD</sequence>
<protein>
    <submittedName>
        <fullName evidence="2">DUF3006 domain-containing protein</fullName>
    </submittedName>
</protein>
<comment type="caution">
    <text evidence="2">The sequence shown here is derived from an EMBL/GenBank/DDBJ whole genome shotgun (WGS) entry which is preliminary data.</text>
</comment>
<gene>
    <name evidence="2" type="ORF">AArcSt11_08720</name>
</gene>
<dbReference type="Pfam" id="PF11213">
    <property type="entry name" value="DUF3006"/>
    <property type="match status" value="1"/>
</dbReference>
<dbReference type="RefSeq" id="WP_250596353.1">
    <property type="nucleotide sequence ID" value="NZ_JAKRVY010000004.1"/>
</dbReference>